<evidence type="ECO:0000256" key="1">
    <source>
        <dbReference type="ARBA" id="ARBA00010609"/>
    </source>
</evidence>
<organism evidence="3 4">
    <name type="scientific">Pleodorina starrii</name>
    <dbReference type="NCBI Taxonomy" id="330485"/>
    <lineage>
        <taxon>Eukaryota</taxon>
        <taxon>Viridiplantae</taxon>
        <taxon>Chlorophyta</taxon>
        <taxon>core chlorophytes</taxon>
        <taxon>Chlorophyceae</taxon>
        <taxon>CS clade</taxon>
        <taxon>Chlamydomonadales</taxon>
        <taxon>Volvocaceae</taxon>
        <taxon>Pleodorina</taxon>
    </lineage>
</organism>
<comment type="similarity">
    <text evidence="1">Belongs to the multicopper oxidase family.</text>
</comment>
<dbReference type="InterPro" id="IPR011706">
    <property type="entry name" value="Cu-oxidase_C"/>
</dbReference>
<dbReference type="CDD" id="cd13889">
    <property type="entry name" value="CuRO_3_BOD"/>
    <property type="match status" value="1"/>
</dbReference>
<protein>
    <recommendedName>
        <fullName evidence="2">Plastocyanin-like domain-containing protein</fullName>
    </recommendedName>
</protein>
<reference evidence="3 4" key="1">
    <citation type="journal article" date="2023" name="Commun. Biol.">
        <title>Reorganization of the ancestral sex-determining regions during the evolution of trioecy in Pleodorina starrii.</title>
        <authorList>
            <person name="Takahashi K."/>
            <person name="Suzuki S."/>
            <person name="Kawai-Toyooka H."/>
            <person name="Yamamoto K."/>
            <person name="Hamaji T."/>
            <person name="Ootsuki R."/>
            <person name="Yamaguchi H."/>
            <person name="Kawachi M."/>
            <person name="Higashiyama T."/>
            <person name="Nozaki H."/>
        </authorList>
    </citation>
    <scope>NUCLEOTIDE SEQUENCE [LARGE SCALE GENOMIC DNA]</scope>
    <source>
        <strain evidence="3 4">NIES-4479</strain>
    </source>
</reference>
<dbReference type="AlphaFoldDB" id="A0A9W6B890"/>
<keyword evidence="4" id="KW-1185">Reference proteome</keyword>
<evidence type="ECO:0000259" key="2">
    <source>
        <dbReference type="Pfam" id="PF07731"/>
    </source>
</evidence>
<feature type="domain" description="Plastocyanin-like" evidence="2">
    <location>
        <begin position="688"/>
        <end position="805"/>
    </location>
</feature>
<dbReference type="InterPro" id="IPR008972">
    <property type="entry name" value="Cupredoxin"/>
</dbReference>
<dbReference type="EMBL" id="BRXU01000001">
    <property type="protein sequence ID" value="GLC47644.1"/>
    <property type="molecule type" value="Genomic_DNA"/>
</dbReference>
<dbReference type="SUPFAM" id="SSF49503">
    <property type="entry name" value="Cupredoxins"/>
    <property type="match status" value="3"/>
</dbReference>
<sequence length="924" mass="103118">MFRWENHYFKDLCSPTINIHVSNPTVDPPEPIETPTLAMTEGEMRAEMNRISCSFTSEEFRNMSHNWLRMEQAGMVPEQKDEEDGVYVEWSNKYCTAGVLFGVNASNCPHFAAWPYTGSDAYLGQACQGVGRSAAHMQVRAAAREFVANQGAWDAAYRSAYIKMVSTFATFAPSVMSQPYNISGDECTSRYHLEAACAQEGAGPATQDTKALYDGQYNVSNPLADSCTSCSQGRVTGANCCTCVSLLREYHYDAGSQQVMYASFIARYPDLWPSAFLPEQPLPAANITSIPERPLDSAPLDDDVAPNVTVNGVLRDPPVTPYHSIPRTVDLGCPDGTTWILSYNGSSPGPTIRVPVGRQTLVRFNNRMTAATIADTPFSPFTPCDTTPGREGRPIAVHLHGEASLAPYDGWAEDTTCGGESKDYYYSNHRQALSWYHDHQLELTSENAYFGLAGMYVTTDIAADGGCGEPWNLDGLPDTDMMFKDAVLDSSCQLYYDHSVSVVQGPHRNNLYGDINLVNGVPWPVMTLEPRWQRFRWLVASVARPYKLRIIDAVNGSDVSGSACRVIGGEGGLRRTPEPFPAAGVFMGVAERYQVVCDFTPYAGRTLLLWNTFDRRRMKDVPFFCHSHLVAKIHIAAAVSAPAAGPVAVFNPVRPFRPALDAVLSNETDIPRALEMAQNRQCTRTFRFGRRRGHWVINGETWHSARVAARDVGHNTWEVWCLETGGGWFHPIHIHLVDFYILTRNREESQVHEYERWTPKDVVQLDPGAEVSLLVRFGPHRGEYMFHCHNLIHEDYEMMRSFRVVRTESGRTNSTALPMQFEPTLVQNLNILYDLYDDPVNPDYGPQRTTSLTPLRISSNNPAVQDSLSYSISRGIYRIFYPGGAPGESPLLRNVTLNPWLVSLPDENCCALRQQQQQLPPPLP</sequence>
<dbReference type="PANTHER" id="PTHR48267">
    <property type="entry name" value="CUPREDOXIN SUPERFAMILY PROTEIN"/>
    <property type="match status" value="1"/>
</dbReference>
<dbReference type="PANTHER" id="PTHR48267:SF1">
    <property type="entry name" value="BILIRUBIN OXIDASE"/>
    <property type="match status" value="1"/>
</dbReference>
<dbReference type="GO" id="GO:0005507">
    <property type="term" value="F:copper ion binding"/>
    <property type="evidence" value="ECO:0007669"/>
    <property type="project" value="InterPro"/>
</dbReference>
<evidence type="ECO:0000313" key="4">
    <source>
        <dbReference type="Proteomes" id="UP001165080"/>
    </source>
</evidence>
<dbReference type="Pfam" id="PF07731">
    <property type="entry name" value="Cu-oxidase_2"/>
    <property type="match status" value="1"/>
</dbReference>
<dbReference type="InterPro" id="IPR045087">
    <property type="entry name" value="Cu-oxidase_fam"/>
</dbReference>
<gene>
    <name evidence="3" type="primary">PLESTB000023</name>
    <name evidence="3" type="ORF">PLESTB_000010900</name>
</gene>
<dbReference type="Gene3D" id="2.60.40.420">
    <property type="entry name" value="Cupredoxins - blue copper proteins"/>
    <property type="match status" value="3"/>
</dbReference>
<name>A0A9W6B890_9CHLO</name>
<evidence type="ECO:0000313" key="3">
    <source>
        <dbReference type="EMBL" id="GLC47644.1"/>
    </source>
</evidence>
<dbReference type="Proteomes" id="UP001165080">
    <property type="component" value="Unassembled WGS sequence"/>
</dbReference>
<proteinExistence type="inferred from homology"/>
<accession>A0A9W6B890</accession>
<dbReference type="GO" id="GO:0016491">
    <property type="term" value="F:oxidoreductase activity"/>
    <property type="evidence" value="ECO:0007669"/>
    <property type="project" value="InterPro"/>
</dbReference>
<comment type="caution">
    <text evidence="3">The sequence shown here is derived from an EMBL/GenBank/DDBJ whole genome shotgun (WGS) entry which is preliminary data.</text>
</comment>